<dbReference type="InterPro" id="IPR029063">
    <property type="entry name" value="SAM-dependent_MTases_sf"/>
</dbReference>
<gene>
    <name evidence="5" type="ORF">OV079_27030</name>
</gene>
<dbReference type="AlphaFoldDB" id="A0A9X3F0J6"/>
<protein>
    <recommendedName>
        <fullName evidence="1">site-specific DNA-methyltransferase (adenine-specific)</fullName>
        <ecNumber evidence="1">2.1.1.72</ecNumber>
    </recommendedName>
</protein>
<proteinExistence type="predicted"/>
<evidence type="ECO:0000313" key="6">
    <source>
        <dbReference type="Proteomes" id="UP001150924"/>
    </source>
</evidence>
<reference evidence="5" key="1">
    <citation type="submission" date="2022-11" db="EMBL/GenBank/DDBJ databases">
        <title>Minimal conservation of predation-associated metabolite biosynthetic gene clusters underscores biosynthetic potential of Myxococcota including descriptions for ten novel species: Archangium lansinium sp. nov., Myxococcus landrumus sp. nov., Nannocystis bai.</title>
        <authorList>
            <person name="Ahearne A."/>
            <person name="Stevens C."/>
            <person name="Phillips K."/>
        </authorList>
    </citation>
    <scope>NUCLEOTIDE SEQUENCE</scope>
    <source>
        <strain evidence="5">Na p29</strain>
    </source>
</reference>
<dbReference type="RefSeq" id="WP_267771811.1">
    <property type="nucleotide sequence ID" value="NZ_JAPNKE010000002.1"/>
</dbReference>
<keyword evidence="6" id="KW-1185">Reference proteome</keyword>
<dbReference type="Gene3D" id="3.40.50.150">
    <property type="entry name" value="Vaccinia Virus protein VP39"/>
    <property type="match status" value="1"/>
</dbReference>
<evidence type="ECO:0000313" key="5">
    <source>
        <dbReference type="EMBL" id="MCY1009153.1"/>
    </source>
</evidence>
<evidence type="ECO:0000256" key="1">
    <source>
        <dbReference type="ARBA" id="ARBA00011900"/>
    </source>
</evidence>
<name>A0A9X3F0J6_9BACT</name>
<keyword evidence="3" id="KW-0808">Transferase</keyword>
<dbReference type="GO" id="GO:0009007">
    <property type="term" value="F:site-specific DNA-methyltransferase (adenine-specific) activity"/>
    <property type="evidence" value="ECO:0007669"/>
    <property type="project" value="UniProtKB-EC"/>
</dbReference>
<dbReference type="GO" id="GO:0032259">
    <property type="term" value="P:methylation"/>
    <property type="evidence" value="ECO:0007669"/>
    <property type="project" value="UniProtKB-KW"/>
</dbReference>
<accession>A0A9X3F0J6</accession>
<dbReference type="SUPFAM" id="SSF53335">
    <property type="entry name" value="S-adenosyl-L-methionine-dependent methyltransferases"/>
    <property type="match status" value="1"/>
</dbReference>
<dbReference type="EC" id="2.1.1.72" evidence="1"/>
<organism evidence="5 6">
    <name type="scientific">Nannocystis pusilla</name>
    <dbReference type="NCBI Taxonomy" id="889268"/>
    <lineage>
        <taxon>Bacteria</taxon>
        <taxon>Pseudomonadati</taxon>
        <taxon>Myxococcota</taxon>
        <taxon>Polyangia</taxon>
        <taxon>Nannocystales</taxon>
        <taxon>Nannocystaceae</taxon>
        <taxon>Nannocystis</taxon>
    </lineage>
</organism>
<dbReference type="PANTHER" id="PTHR33841:SF1">
    <property type="entry name" value="DNA METHYLTRANSFERASE A"/>
    <property type="match status" value="1"/>
</dbReference>
<keyword evidence="2" id="KW-0489">Methyltransferase</keyword>
<evidence type="ECO:0000256" key="4">
    <source>
        <dbReference type="ARBA" id="ARBA00047942"/>
    </source>
</evidence>
<dbReference type="EMBL" id="JAPNKE010000002">
    <property type="protein sequence ID" value="MCY1009153.1"/>
    <property type="molecule type" value="Genomic_DNA"/>
</dbReference>
<evidence type="ECO:0000256" key="3">
    <source>
        <dbReference type="ARBA" id="ARBA00022679"/>
    </source>
</evidence>
<dbReference type="PANTHER" id="PTHR33841">
    <property type="entry name" value="DNA METHYLTRANSFERASE YEEA-RELATED"/>
    <property type="match status" value="1"/>
</dbReference>
<dbReference type="PRINTS" id="PR00507">
    <property type="entry name" value="N12N6MTFRASE"/>
</dbReference>
<comment type="catalytic activity">
    <reaction evidence="4">
        <text>a 2'-deoxyadenosine in DNA + S-adenosyl-L-methionine = an N(6)-methyl-2'-deoxyadenosine in DNA + S-adenosyl-L-homocysteine + H(+)</text>
        <dbReference type="Rhea" id="RHEA:15197"/>
        <dbReference type="Rhea" id="RHEA-COMP:12418"/>
        <dbReference type="Rhea" id="RHEA-COMP:12419"/>
        <dbReference type="ChEBI" id="CHEBI:15378"/>
        <dbReference type="ChEBI" id="CHEBI:57856"/>
        <dbReference type="ChEBI" id="CHEBI:59789"/>
        <dbReference type="ChEBI" id="CHEBI:90615"/>
        <dbReference type="ChEBI" id="CHEBI:90616"/>
        <dbReference type="EC" id="2.1.1.72"/>
    </reaction>
</comment>
<comment type="caution">
    <text evidence="5">The sequence shown here is derived from an EMBL/GenBank/DDBJ whole genome shotgun (WGS) entry which is preliminary data.</text>
</comment>
<evidence type="ECO:0000256" key="2">
    <source>
        <dbReference type="ARBA" id="ARBA00022603"/>
    </source>
</evidence>
<dbReference type="Proteomes" id="UP001150924">
    <property type="component" value="Unassembled WGS sequence"/>
</dbReference>
<sequence length="485" mass="51884">MRRPGPRSSREVATLLAGRCRALREALRVAVAAPNSRLRTLADEWSLAACGGEAEFAEAMAQTIAYGLWTDRLEHPEAAPEVAGACARLGETPGPLLRALRAAAEHRAEIGAALGELEATIARLDAASLAALREGEGAYFYEEFLAAYDGRLRREAGAYYTPKEVVHAQIVAVRELLTRELGAPLGFAAPEVVVIDPSCGTGVYPLAIVEDALRRVRGTGGDVAACASRLGENLVAHEVLAGPFAAAHARLSRALRAAGARLPAAGVRVMQRDTLARAEGEDVEAARIRVCIGNPPYDRRELTESDRGGWIRHGDPERGERPLLADFLPDAAVGKHAKNLYNAYVYFWRWALWWSCEQTGPGVVCLITPSSYLRGPGFAAMRRRLRAVLDALWIVDLGGDALGPRRSANVFKNIRTPVCIAVGVRRGEGDLSRPAEVWYTRLADDDSSEQAARAGGAAIIAGARVGARAERVGGAAGARGVGRLR</sequence>
<dbReference type="InterPro" id="IPR050953">
    <property type="entry name" value="N4_N6_ade-DNA_methylase"/>
</dbReference>